<feature type="transmembrane region" description="Helical" evidence="2">
    <location>
        <begin position="245"/>
        <end position="271"/>
    </location>
</feature>
<reference evidence="4" key="1">
    <citation type="submission" date="2020-11" db="EMBL/GenBank/DDBJ databases">
        <authorList>
            <consortium name="DOE Joint Genome Institute"/>
            <person name="Ahrendt S."/>
            <person name="Riley R."/>
            <person name="Andreopoulos W."/>
            <person name="Labutti K."/>
            <person name="Pangilinan J."/>
            <person name="Ruiz-Duenas F.J."/>
            <person name="Barrasa J.M."/>
            <person name="Sanchez-Garcia M."/>
            <person name="Camarero S."/>
            <person name="Miyauchi S."/>
            <person name="Serrano A."/>
            <person name="Linde D."/>
            <person name="Babiker R."/>
            <person name="Drula E."/>
            <person name="Ayuso-Fernandez I."/>
            <person name="Pacheco R."/>
            <person name="Padilla G."/>
            <person name="Ferreira P."/>
            <person name="Barriuso J."/>
            <person name="Kellner H."/>
            <person name="Castanera R."/>
            <person name="Alfaro M."/>
            <person name="Ramirez L."/>
            <person name="Pisabarro A.G."/>
            <person name="Kuo A."/>
            <person name="Tritt A."/>
            <person name="Lipzen A."/>
            <person name="He G."/>
            <person name="Yan M."/>
            <person name="Ng V."/>
            <person name="Cullen D."/>
            <person name="Martin F."/>
            <person name="Rosso M.-N."/>
            <person name="Henrissat B."/>
            <person name="Hibbett D."/>
            <person name="Martinez A.T."/>
            <person name="Grigoriev I.V."/>
        </authorList>
    </citation>
    <scope>NUCLEOTIDE SEQUENCE</scope>
    <source>
        <strain evidence="4">CBS 247.69</strain>
    </source>
</reference>
<feature type="non-terminal residue" evidence="4">
    <location>
        <position position="584"/>
    </location>
</feature>
<dbReference type="OrthoDB" id="3219854at2759"/>
<feature type="transmembrane region" description="Helical" evidence="2">
    <location>
        <begin position="123"/>
        <end position="142"/>
    </location>
</feature>
<dbReference type="Proteomes" id="UP000807353">
    <property type="component" value="Unassembled WGS sequence"/>
</dbReference>
<feature type="region of interest" description="Disordered" evidence="1">
    <location>
        <begin position="18"/>
        <end position="38"/>
    </location>
</feature>
<comment type="caution">
    <text evidence="4">The sequence shown here is derived from an EMBL/GenBank/DDBJ whole genome shotgun (WGS) entry which is preliminary data.</text>
</comment>
<evidence type="ECO:0000259" key="3">
    <source>
        <dbReference type="Pfam" id="PF20153"/>
    </source>
</evidence>
<keyword evidence="2" id="KW-0472">Membrane</keyword>
<dbReference type="InterPro" id="IPR045338">
    <property type="entry name" value="DUF6535"/>
</dbReference>
<gene>
    <name evidence="4" type="ORF">BDZ94DRAFT_1249333</name>
</gene>
<feature type="domain" description="DUF6535" evidence="3">
    <location>
        <begin position="106"/>
        <end position="272"/>
    </location>
</feature>
<keyword evidence="2" id="KW-0812">Transmembrane</keyword>
<accession>A0A9P5YDT1</accession>
<evidence type="ECO:0000256" key="1">
    <source>
        <dbReference type="SAM" id="MobiDB-lite"/>
    </source>
</evidence>
<feature type="transmembrane region" description="Helical" evidence="2">
    <location>
        <begin position="277"/>
        <end position="302"/>
    </location>
</feature>
<sequence length="584" mass="66577">MSSLRNVGVSSVADLEAQRMSPHNITERPTLELHPKPSHISKLLKDNRSEIRLDSSPEESQNADDNGNLEQINFLEFKEKWKPWKPGEAYRTQVPESQTTMEDWVRAMEASDEGMCKGWREQIDTLIVFAGLFSAAVTAFSIESYQWLSETPANALARLQLRALLNATHDPMLEHWAPATFVVARSSIFINVLWFSSLTLALTTVVIGFLCKQWLYEYQRYENFTTKESLLVHGLRYRGLQAWRVPTIIGTLPILLQAALVLFLVGLLVLLAPLQPIVASIVTSIVGITFLFLVVTTVLPAIQYIYPRFHTQCAYKSSQSWSFFVFSAFWLFDFGAFTGWTVFDLWEVTCVYSGKGHTLSRVYKLLSNNFDAFLSIYGTLANISHTVAVNADLALVSDFVQGLDISQRDYILKAIPERLREVLRESGDPTSLERLGQLRGHISQHLNCRGKLKPVINRNVEGPIFKSSFEPFSKHLTRRWKAHHSQTQILLSRFLKSDVHFPNLAMRNRYTEHWAQCVNDGNDGFQEDVFSGRFGELFTLHHECFLSKPLGPFQWDYELEPQLVGLLSSQFQLDKITVDALPCF</sequence>
<keyword evidence="2" id="KW-1133">Transmembrane helix</keyword>
<feature type="compositionally biased region" description="Basic and acidic residues" evidence="1">
    <location>
        <begin position="25"/>
        <end position="35"/>
    </location>
</feature>
<evidence type="ECO:0000313" key="5">
    <source>
        <dbReference type="Proteomes" id="UP000807353"/>
    </source>
</evidence>
<dbReference type="EMBL" id="MU150237">
    <property type="protein sequence ID" value="KAF9467419.1"/>
    <property type="molecule type" value="Genomic_DNA"/>
</dbReference>
<evidence type="ECO:0000256" key="2">
    <source>
        <dbReference type="SAM" id="Phobius"/>
    </source>
</evidence>
<dbReference type="Pfam" id="PF20153">
    <property type="entry name" value="DUF6535"/>
    <property type="match status" value="1"/>
</dbReference>
<evidence type="ECO:0000313" key="4">
    <source>
        <dbReference type="EMBL" id="KAF9467419.1"/>
    </source>
</evidence>
<dbReference type="AlphaFoldDB" id="A0A9P5YDT1"/>
<feature type="transmembrane region" description="Helical" evidence="2">
    <location>
        <begin position="188"/>
        <end position="211"/>
    </location>
</feature>
<keyword evidence="5" id="KW-1185">Reference proteome</keyword>
<protein>
    <recommendedName>
        <fullName evidence="3">DUF6535 domain-containing protein</fullName>
    </recommendedName>
</protein>
<proteinExistence type="predicted"/>
<feature type="transmembrane region" description="Helical" evidence="2">
    <location>
        <begin position="323"/>
        <end position="343"/>
    </location>
</feature>
<name>A0A9P5YDT1_9AGAR</name>
<organism evidence="4 5">
    <name type="scientific">Collybia nuda</name>
    <dbReference type="NCBI Taxonomy" id="64659"/>
    <lineage>
        <taxon>Eukaryota</taxon>
        <taxon>Fungi</taxon>
        <taxon>Dikarya</taxon>
        <taxon>Basidiomycota</taxon>
        <taxon>Agaricomycotina</taxon>
        <taxon>Agaricomycetes</taxon>
        <taxon>Agaricomycetidae</taxon>
        <taxon>Agaricales</taxon>
        <taxon>Tricholomatineae</taxon>
        <taxon>Clitocybaceae</taxon>
        <taxon>Collybia</taxon>
    </lineage>
</organism>